<dbReference type="EMBL" id="JAQJJM010000060">
    <property type="protein sequence ID" value="MDN5133477.1"/>
    <property type="molecule type" value="Genomic_DNA"/>
</dbReference>
<gene>
    <name evidence="1" type="ORF">PJV92_12185</name>
</gene>
<protein>
    <submittedName>
        <fullName evidence="1">Uncharacterized protein</fullName>
    </submittedName>
</protein>
<name>A0AAP4V0D4_9BACT</name>
<proteinExistence type="predicted"/>
<reference evidence="1" key="2">
    <citation type="submission" date="2023-01" db="EMBL/GenBank/DDBJ databases">
        <authorList>
            <person name="Uljanovas D."/>
        </authorList>
    </citation>
    <scope>NUCLEOTIDE SEQUENCE</scope>
    <source>
        <strain evidence="1">H19</strain>
    </source>
</reference>
<evidence type="ECO:0000313" key="2">
    <source>
        <dbReference type="Proteomes" id="UP001171508"/>
    </source>
</evidence>
<dbReference type="Proteomes" id="UP001171508">
    <property type="component" value="Unassembled WGS sequence"/>
</dbReference>
<dbReference type="AlphaFoldDB" id="A0AAP4V0D4"/>
<organism evidence="1 2">
    <name type="scientific">Aliarcobacter butzleri</name>
    <dbReference type="NCBI Taxonomy" id="28197"/>
    <lineage>
        <taxon>Bacteria</taxon>
        <taxon>Pseudomonadati</taxon>
        <taxon>Campylobacterota</taxon>
        <taxon>Epsilonproteobacteria</taxon>
        <taxon>Campylobacterales</taxon>
        <taxon>Arcobacteraceae</taxon>
        <taxon>Aliarcobacter</taxon>
    </lineage>
</organism>
<accession>A0AAP4V0D4</accession>
<comment type="caution">
    <text evidence="1">The sequence shown here is derived from an EMBL/GenBank/DDBJ whole genome shotgun (WGS) entry which is preliminary data.</text>
</comment>
<evidence type="ECO:0000313" key="1">
    <source>
        <dbReference type="EMBL" id="MDN5133477.1"/>
    </source>
</evidence>
<sequence>MLKVIVFSNYNDHFLKVYNRHLFIYELISSDDAFDDMVCSYLLLILFIKLSLLLSPC</sequence>
<reference evidence="1" key="1">
    <citation type="journal article" date="2023" name="Microorganisms">
        <title>Genomic Characterization of Arcobacter butzleri Strains Isolated from Various Sources in Lithuania.</title>
        <authorList>
            <person name="Uljanovas D."/>
            <person name="Golz G."/>
            <person name="Fleischmann S."/>
            <person name="Kudirkiene E."/>
            <person name="Kasetiene N."/>
            <person name="Grineviciene A."/>
            <person name="Tamuleviciene E."/>
            <person name="Aksomaitiene J."/>
            <person name="Alter T."/>
            <person name="Malakauskas M."/>
        </authorList>
    </citation>
    <scope>NUCLEOTIDE SEQUENCE</scope>
    <source>
        <strain evidence="1">H19</strain>
    </source>
</reference>